<evidence type="ECO:0000313" key="2">
    <source>
        <dbReference type="EMBL" id="ORX53694.1"/>
    </source>
</evidence>
<dbReference type="Pfam" id="PF12013">
    <property type="entry name" value="OrsD"/>
    <property type="match status" value="1"/>
</dbReference>
<sequence length="505" mass="56231">MRAVAGALPGCSKSLLVCYVCQAAVTLEGVRAHLKDHHPMSSVTQIIHHLRSFEAGTVGEADIQVFYESFRACDSVIPGLPLHIGKKCTLCQHPPFFCEAEGTMSKHFYAMHRDKLGQLSHADALKSFSVTHPVQRLFNHRTAPWYGVTGSSTVTEVEDEMVNDSTTASPSRSPSQPASNDMDNASVLVQLDTTLRDARNAISSTDVIHDLDWFFSHQRWDRIVQQVDQQDSGLIPAMAHANSQRHQVVSLACMRYFSSPQDAHSALYIPAQDFYVLRHVLKEKLGPDLQTEGLVLFQNDKTTVEYARVCTRVMLAACVLAEADSLPSCIQLPPAVKQNALALLQHAEDRQLSPERDHFVERSLLPIVHDLGVVLVSQKLEGTGSDIITNPTATDDYLPRDRPSRSVLEIVMILVLMSRATRLRRLNTLTYPSSKDDYVQRMMPLLELVLLARSIAEGMSVTMRRSLRRHLALQDPTAKPKLPSCFIPTSLSSSSYISKKQKQTD</sequence>
<organism evidence="2 3">
    <name type="scientific">Hesseltinella vesiculosa</name>
    <dbReference type="NCBI Taxonomy" id="101127"/>
    <lineage>
        <taxon>Eukaryota</taxon>
        <taxon>Fungi</taxon>
        <taxon>Fungi incertae sedis</taxon>
        <taxon>Mucoromycota</taxon>
        <taxon>Mucoromycotina</taxon>
        <taxon>Mucoromycetes</taxon>
        <taxon>Mucorales</taxon>
        <taxon>Cunninghamellaceae</taxon>
        <taxon>Hesseltinella</taxon>
    </lineage>
</organism>
<dbReference type="InterPro" id="IPR022698">
    <property type="entry name" value="OrsD"/>
</dbReference>
<feature type="compositionally biased region" description="Low complexity" evidence="1">
    <location>
        <begin position="165"/>
        <end position="179"/>
    </location>
</feature>
<protein>
    <submittedName>
        <fullName evidence="2">Uncharacterized protein</fullName>
    </submittedName>
</protein>
<feature type="region of interest" description="Disordered" evidence="1">
    <location>
        <begin position="159"/>
        <end position="184"/>
    </location>
</feature>
<name>A0A1X2GHA3_9FUNG</name>
<keyword evidence="3" id="KW-1185">Reference proteome</keyword>
<proteinExistence type="predicted"/>
<dbReference type="STRING" id="101127.A0A1X2GHA3"/>
<dbReference type="Proteomes" id="UP000242146">
    <property type="component" value="Unassembled WGS sequence"/>
</dbReference>
<comment type="caution">
    <text evidence="2">The sequence shown here is derived from an EMBL/GenBank/DDBJ whole genome shotgun (WGS) entry which is preliminary data.</text>
</comment>
<dbReference type="AlphaFoldDB" id="A0A1X2GHA3"/>
<accession>A0A1X2GHA3</accession>
<reference evidence="2 3" key="1">
    <citation type="submission" date="2016-07" db="EMBL/GenBank/DDBJ databases">
        <title>Pervasive Adenine N6-methylation of Active Genes in Fungi.</title>
        <authorList>
            <consortium name="DOE Joint Genome Institute"/>
            <person name="Mondo S.J."/>
            <person name="Dannebaum R.O."/>
            <person name="Kuo R.C."/>
            <person name="Labutti K."/>
            <person name="Haridas S."/>
            <person name="Kuo A."/>
            <person name="Salamov A."/>
            <person name="Ahrendt S.R."/>
            <person name="Lipzen A."/>
            <person name="Sullivan W."/>
            <person name="Andreopoulos W.B."/>
            <person name="Clum A."/>
            <person name="Lindquist E."/>
            <person name="Daum C."/>
            <person name="Ramamoorthy G.K."/>
            <person name="Gryganskyi A."/>
            <person name="Culley D."/>
            <person name="Magnuson J.K."/>
            <person name="James T.Y."/>
            <person name="O'Malley M.A."/>
            <person name="Stajich J.E."/>
            <person name="Spatafora J.W."/>
            <person name="Visel A."/>
            <person name="Grigoriev I.V."/>
        </authorList>
    </citation>
    <scope>NUCLEOTIDE SEQUENCE [LARGE SCALE GENOMIC DNA]</scope>
    <source>
        <strain evidence="2 3">NRRL 3301</strain>
    </source>
</reference>
<evidence type="ECO:0000256" key="1">
    <source>
        <dbReference type="SAM" id="MobiDB-lite"/>
    </source>
</evidence>
<dbReference type="OrthoDB" id="2251053at2759"/>
<evidence type="ECO:0000313" key="3">
    <source>
        <dbReference type="Proteomes" id="UP000242146"/>
    </source>
</evidence>
<dbReference type="EMBL" id="MCGT01000015">
    <property type="protein sequence ID" value="ORX53694.1"/>
    <property type="molecule type" value="Genomic_DNA"/>
</dbReference>
<gene>
    <name evidence="2" type="ORF">DM01DRAFT_1049042</name>
</gene>